<keyword evidence="9 10" id="KW-0807">Transducer</keyword>
<evidence type="ECO:0000313" key="13">
    <source>
        <dbReference type="EMBL" id="ANO39129.1"/>
    </source>
</evidence>
<evidence type="ECO:0000256" key="4">
    <source>
        <dbReference type="ARBA" id="ARBA00022989"/>
    </source>
</evidence>
<dbReference type="OMA" id="HEMDSNI"/>
<protein>
    <submittedName>
        <fullName evidence="13">GCR484</fullName>
    </submittedName>
</protein>
<dbReference type="AlphaFoldDB" id="A0A193KUR0"/>
<accession>A0A193KUR0</accession>
<evidence type="ECO:0000256" key="10">
    <source>
        <dbReference type="RuleBase" id="RU000688"/>
    </source>
</evidence>
<dbReference type="Pfam" id="PF00001">
    <property type="entry name" value="7tm_1"/>
    <property type="match status" value="1"/>
</dbReference>
<evidence type="ECO:0000256" key="8">
    <source>
        <dbReference type="ARBA" id="ARBA00023170"/>
    </source>
</evidence>
<feature type="transmembrane region" description="Helical" evidence="11">
    <location>
        <begin position="135"/>
        <end position="159"/>
    </location>
</feature>
<dbReference type="PRINTS" id="PR00237">
    <property type="entry name" value="GPCRRHODOPSN"/>
</dbReference>
<evidence type="ECO:0000256" key="6">
    <source>
        <dbReference type="ARBA" id="ARBA00023136"/>
    </source>
</evidence>
<dbReference type="InterPro" id="IPR000276">
    <property type="entry name" value="GPCR_Rhodpsn"/>
</dbReference>
<evidence type="ECO:0000259" key="12">
    <source>
        <dbReference type="PROSITE" id="PS50262"/>
    </source>
</evidence>
<dbReference type="EMBL" id="KX018968">
    <property type="protein sequence ID" value="ANO39129.1"/>
    <property type="molecule type" value="mRNA"/>
</dbReference>
<feature type="domain" description="G-protein coupled receptors family 1 profile" evidence="12">
    <location>
        <begin position="34"/>
        <end position="288"/>
    </location>
</feature>
<feature type="transmembrane region" description="Helical" evidence="11">
    <location>
        <begin position="92"/>
        <end position="114"/>
    </location>
</feature>
<dbReference type="PANTHER" id="PTHR24248:SF66">
    <property type="entry name" value="OCTOPAMINE RECEPTOR BETA-3R"/>
    <property type="match status" value="1"/>
</dbReference>
<feature type="transmembrane region" description="Helical" evidence="11">
    <location>
        <begin position="20"/>
        <end position="42"/>
    </location>
</feature>
<comment type="similarity">
    <text evidence="10">Belongs to the G-protein coupled receptor 1 family.</text>
</comment>
<evidence type="ECO:0000256" key="1">
    <source>
        <dbReference type="ARBA" id="ARBA00004651"/>
    </source>
</evidence>
<evidence type="ECO:0000256" key="5">
    <source>
        <dbReference type="ARBA" id="ARBA00023040"/>
    </source>
</evidence>
<feature type="transmembrane region" description="Helical" evidence="11">
    <location>
        <begin position="268"/>
        <end position="290"/>
    </location>
</feature>
<evidence type="ECO:0000256" key="11">
    <source>
        <dbReference type="SAM" id="Phobius"/>
    </source>
</evidence>
<dbReference type="GO" id="GO:0005886">
    <property type="term" value="C:plasma membrane"/>
    <property type="evidence" value="ECO:0007669"/>
    <property type="project" value="UniProtKB-SubCell"/>
</dbReference>
<keyword evidence="5 10" id="KW-0297">G-protein coupled receptor</keyword>
<name>A0A193KUR0_SCHMD</name>
<dbReference type="PROSITE" id="PS00237">
    <property type="entry name" value="G_PROTEIN_RECEP_F1_1"/>
    <property type="match status" value="1"/>
</dbReference>
<evidence type="ECO:0000256" key="7">
    <source>
        <dbReference type="ARBA" id="ARBA00023157"/>
    </source>
</evidence>
<keyword evidence="3 10" id="KW-0812">Transmembrane</keyword>
<organism evidence="13">
    <name type="scientific">Schmidtea mediterranea</name>
    <name type="common">Freshwater planarian flatworm</name>
    <dbReference type="NCBI Taxonomy" id="79327"/>
    <lineage>
        <taxon>Eukaryota</taxon>
        <taxon>Metazoa</taxon>
        <taxon>Spiralia</taxon>
        <taxon>Lophotrochozoa</taxon>
        <taxon>Platyhelminthes</taxon>
        <taxon>Rhabditophora</taxon>
        <taxon>Seriata</taxon>
        <taxon>Tricladida</taxon>
        <taxon>Continenticola</taxon>
        <taxon>Geoplanoidea</taxon>
        <taxon>Dugesiidae</taxon>
        <taxon>Schmidtea</taxon>
    </lineage>
</organism>
<feature type="transmembrane region" description="Helical" evidence="11">
    <location>
        <begin position="54"/>
        <end position="80"/>
    </location>
</feature>
<keyword evidence="7" id="KW-1015">Disulfide bond</keyword>
<dbReference type="InterPro" id="IPR017452">
    <property type="entry name" value="GPCR_Rhodpsn_7TM"/>
</dbReference>
<keyword evidence="2" id="KW-1003">Cell membrane</keyword>
<evidence type="ECO:0000256" key="2">
    <source>
        <dbReference type="ARBA" id="ARBA00022475"/>
    </source>
</evidence>
<proteinExistence type="evidence at transcript level"/>
<dbReference type="PANTHER" id="PTHR24248">
    <property type="entry name" value="ADRENERGIC RECEPTOR-RELATED G-PROTEIN COUPLED RECEPTOR"/>
    <property type="match status" value="1"/>
</dbReference>
<dbReference type="GO" id="GO:0004930">
    <property type="term" value="F:G protein-coupled receptor activity"/>
    <property type="evidence" value="ECO:0007669"/>
    <property type="project" value="UniProtKB-KW"/>
</dbReference>
<evidence type="ECO:0000256" key="9">
    <source>
        <dbReference type="ARBA" id="ARBA00023224"/>
    </source>
</evidence>
<gene>
    <name evidence="13" type="primary">gcr484</name>
</gene>
<keyword evidence="6 11" id="KW-0472">Membrane</keyword>
<dbReference type="PROSITE" id="PS50262">
    <property type="entry name" value="G_PROTEIN_RECEP_F1_2"/>
    <property type="match status" value="1"/>
</dbReference>
<reference evidence="13" key="1">
    <citation type="journal article" date="2016" name="PLoS Biol.">
        <title>GPCRs Direct Germline Development and Somatic Gonad Function in Planarians.</title>
        <authorList>
            <person name="Saberi A."/>
            <person name="Jamal A."/>
            <person name="Beets I."/>
            <person name="Schoofs L."/>
            <person name="Newmark P.A."/>
        </authorList>
    </citation>
    <scope>NUCLEOTIDE SEQUENCE</scope>
</reference>
<feature type="transmembrane region" description="Helical" evidence="11">
    <location>
        <begin position="235"/>
        <end position="256"/>
    </location>
</feature>
<keyword evidence="4 11" id="KW-1133">Transmembrane helix</keyword>
<comment type="subcellular location">
    <subcellularLocation>
        <location evidence="1">Cell membrane</location>
        <topology evidence="1">Multi-pass membrane protein</topology>
    </subcellularLocation>
</comment>
<feature type="transmembrane region" description="Helical" evidence="11">
    <location>
        <begin position="179"/>
        <end position="203"/>
    </location>
</feature>
<dbReference type="FunFam" id="1.20.1070.10:FF:000523">
    <property type="entry name" value="5-hydroxytryptamine receptor 2B"/>
    <property type="match status" value="1"/>
</dbReference>
<evidence type="ECO:0000256" key="3">
    <source>
        <dbReference type="ARBA" id="ARBA00022692"/>
    </source>
</evidence>
<dbReference type="Gene3D" id="1.20.1070.10">
    <property type="entry name" value="Rhodopsin 7-helix transmembrane proteins"/>
    <property type="match status" value="1"/>
</dbReference>
<sequence length="338" mass="39247">MQKFPISSSISLSLMVRICLSFLMNLIILVTLFGNTLVVVSVIKFRRLRSQMCFRFLCSLAISDICVAVFVMFVSMIYFLVQLWPFGWVFCYFWMSCDVMCCTASILHLCAVAIDRYISIAHGLRYATLMTGRRALTIIVAIWLLSVLISFVPIYSNWFGPLNWNGTFHGSCDLDVNHVYALISSLTSFYIPFLALSVIYFEIYRIASFQAKQIRHQQSRSESKKSKNDRKAIKTVGLIVGLFSLCWFPFFIMYVVRGFCKTCFIDNNWILFITWIGYVNSSFNPILYCFTQREFRNIANEDCRQAMMIALQKVCLQSIQNLIQSKDNRQQRPFDNHD</sequence>
<dbReference type="CDD" id="cd14967">
    <property type="entry name" value="7tmA_amine_R-like"/>
    <property type="match status" value="1"/>
</dbReference>
<dbReference type="SUPFAM" id="SSF81321">
    <property type="entry name" value="Family A G protein-coupled receptor-like"/>
    <property type="match status" value="1"/>
</dbReference>
<keyword evidence="8 10" id="KW-0675">Receptor</keyword>